<dbReference type="OrthoDB" id="2968017at2"/>
<dbReference type="RefSeq" id="WP_159798391.1">
    <property type="nucleotide sequence ID" value="NZ_WTYM01000063.1"/>
</dbReference>
<comment type="caution">
    <text evidence="2">The sequence shown here is derived from an EMBL/GenBank/DDBJ whole genome shotgun (WGS) entry which is preliminary data.</text>
</comment>
<keyword evidence="1" id="KW-0472">Membrane</keyword>
<accession>A0A6I4T1A3</accession>
<sequence>MDGPEATHIEMPQLRLSLGVTGHRAGHETFGKVRERVDATIESVLCQIDAALDEISAEEPEARFAPVRLHSLLADGTDSDISLKALEHGYELVASLPYGRRLNRAINSSPASVAEARDLLEGGEGEQTRTREHSRKIRELSDRARIFGLADADELIAELFLTTLERPDDHVARRAFVGESSRRVGLAGRVMIEQSDLIVAVWDGASTALEGGTGHTILVALDLGVPVLWIDVSEPDGWRMLRMPEDLAARGAVLGEVERAAIMRGFVRDIFALPGIGHFGPLGNERWYAGSTRFAHAYRRVEALFGEASWSRRLRSLKQTYETPDEIPGGTGAGVMAAARDLPGADPAMAQRISTRILRRFAWADGIGDRLSDAYRGGMTISFLLSAFAIVGGISYMPFGPPVEKWHFALFEFLLLGSILLIIGYGQRRHLHTRWFETRRVAEYLRHASLLLLLGVARPAGRWPEDQRASWPEVFVRQSLREVGLPHMTMTREYLREYLAGPLLEHARSQAAYHNGKAARLSGVHHRLDHLANRLFQLAIGSVAIFLTLRTGQSFGLVDAHLVEKSSKVFTLLGVALPTFGAGLAGIRYFGDFQRFGEISEATAGKLEAIADRAEKLLAGPVERLDYGQVADLARATDEAVIAELESWQSVFRGKTVAVPV</sequence>
<keyword evidence="1" id="KW-1133">Transmembrane helix</keyword>
<evidence type="ECO:0000256" key="1">
    <source>
        <dbReference type="SAM" id="Phobius"/>
    </source>
</evidence>
<evidence type="ECO:0000313" key="2">
    <source>
        <dbReference type="EMBL" id="MXO61369.1"/>
    </source>
</evidence>
<proteinExistence type="predicted"/>
<keyword evidence="3" id="KW-1185">Reference proteome</keyword>
<gene>
    <name evidence="2" type="ORF">GRI89_17645</name>
</gene>
<feature type="transmembrane region" description="Helical" evidence="1">
    <location>
        <begin position="380"/>
        <end position="400"/>
    </location>
</feature>
<protein>
    <recommendedName>
        <fullName evidence="4">SMODS and SLOG-associating 2TM effector domain-containing protein</fullName>
    </recommendedName>
</protein>
<name>A0A6I4T1A3_9SPHN</name>
<evidence type="ECO:0008006" key="4">
    <source>
        <dbReference type="Google" id="ProtNLM"/>
    </source>
</evidence>
<dbReference type="AlphaFoldDB" id="A0A6I4T1A3"/>
<dbReference type="Proteomes" id="UP000433652">
    <property type="component" value="Unassembled WGS sequence"/>
</dbReference>
<feature type="transmembrane region" description="Helical" evidence="1">
    <location>
        <begin position="406"/>
        <end position="426"/>
    </location>
</feature>
<feature type="transmembrane region" description="Helical" evidence="1">
    <location>
        <begin position="531"/>
        <end position="549"/>
    </location>
</feature>
<reference evidence="2 3" key="1">
    <citation type="submission" date="2019-12" db="EMBL/GenBank/DDBJ databases">
        <title>Genomic-based taxomic classification of the family Erythrobacteraceae.</title>
        <authorList>
            <person name="Xu L."/>
        </authorList>
    </citation>
    <scope>NUCLEOTIDE SEQUENCE [LARGE SCALE GENOMIC DNA]</scope>
    <source>
        <strain evidence="2 3">MCCC 1K01500</strain>
    </source>
</reference>
<feature type="transmembrane region" description="Helical" evidence="1">
    <location>
        <begin position="569"/>
        <end position="590"/>
    </location>
</feature>
<evidence type="ECO:0000313" key="3">
    <source>
        <dbReference type="Proteomes" id="UP000433652"/>
    </source>
</evidence>
<dbReference type="EMBL" id="WTYM01000063">
    <property type="protein sequence ID" value="MXO61369.1"/>
    <property type="molecule type" value="Genomic_DNA"/>
</dbReference>
<organism evidence="2 3">
    <name type="scientific">Croceibacterium salegens</name>
    <dbReference type="NCBI Taxonomy" id="1737568"/>
    <lineage>
        <taxon>Bacteria</taxon>
        <taxon>Pseudomonadati</taxon>
        <taxon>Pseudomonadota</taxon>
        <taxon>Alphaproteobacteria</taxon>
        <taxon>Sphingomonadales</taxon>
        <taxon>Erythrobacteraceae</taxon>
        <taxon>Croceibacterium</taxon>
    </lineage>
</organism>
<keyword evidence="1" id="KW-0812">Transmembrane</keyword>